<evidence type="ECO:0000256" key="1">
    <source>
        <dbReference type="SAM" id="Phobius"/>
    </source>
</evidence>
<keyword evidence="1" id="KW-0812">Transmembrane</keyword>
<dbReference type="AlphaFoldDB" id="K2GBZ0"/>
<dbReference type="InterPro" id="IPR011050">
    <property type="entry name" value="Pectin_lyase_fold/virulence"/>
</dbReference>
<accession>K2GBZ0</accession>
<sequence length="687" mass="80289">MLKLKKQSIGYWFTLVELIVVIVILAILATIAFLSFSNQSSAARDSTRLSDISNIAKGLSLNQTIWWSYPIPDKYVKISSSASAQIWFQWEASAAILNIIKFSAGWWKDPLDKTYYTYSTNLTQNKYQLLTFLENSGYVAFDYNPFSAVEWAFSFDYTNRYPYEKWDDMGIVLAKSISTTWTNSWAVAYTPIQDITSLQSSSTWFVIEDATINTWMVAIQNNSISSVSVTIGNLAWFTSPVNPNWKTVVKKWSDITSSTDIYSLSDNEIKYLFESWSYYTQNWASNPCNTWSINVITVNNFSSAYSVPGNTIVKVPNWTYSLSWATTSSWHITFAWNCSAIIWQSRDWVLFNSNFTSWARVFMPLMSSNRSNTILYNFTIEWNKASANRYAYMISLNWSNNDIANAVVGNWDSAWITLSVCDNCMISGVQTYNNWSYWFDVSNSQYPFIYNITSYNNPTWVYIENSTQNAIINNCMVYNNSTFWLLLNNVRYSTISNCQIFNNSWGLILSTSTWNNYLKNLQVYGNDRWIVTTNWNNYMNNISTYNNNIGYFTSWASWNKYYGSMKMFWASQVSFSWTTWSDSSFSPWTDWMMWWPNWSLDITANPIDCSYHSQSNLVASWWAGCWDIWIKSSWLNMPVTSYNFWSNIFNQVQPLRCPFWKMCLAWSNLVNYWVSWIDFDPAKKIWQ</sequence>
<comment type="caution">
    <text evidence="2">The sequence shown here is derived from an EMBL/GenBank/DDBJ whole genome shotgun (WGS) entry which is preliminary data.</text>
</comment>
<name>K2GBZ0_9BACT</name>
<keyword evidence="1" id="KW-1133">Transmembrane helix</keyword>
<keyword evidence="1" id="KW-0472">Membrane</keyword>
<dbReference type="Gene3D" id="2.160.20.10">
    <property type="entry name" value="Single-stranded right-handed beta-helix, Pectin lyase-like"/>
    <property type="match status" value="1"/>
</dbReference>
<reference evidence="2" key="1">
    <citation type="journal article" date="2012" name="Science">
        <title>Fermentation, hydrogen, and sulfur metabolism in multiple uncultivated bacterial phyla.</title>
        <authorList>
            <person name="Wrighton K.C."/>
            <person name="Thomas B.C."/>
            <person name="Sharon I."/>
            <person name="Miller C.S."/>
            <person name="Castelle C.J."/>
            <person name="VerBerkmoes N.C."/>
            <person name="Wilkins M.J."/>
            <person name="Hettich R.L."/>
            <person name="Lipton M.S."/>
            <person name="Williams K.H."/>
            <person name="Long P.E."/>
            <person name="Banfield J.F."/>
        </authorList>
    </citation>
    <scope>NUCLEOTIDE SEQUENCE [LARGE SCALE GENOMIC DNA]</scope>
</reference>
<dbReference type="InterPro" id="IPR012334">
    <property type="entry name" value="Pectin_lyas_fold"/>
</dbReference>
<dbReference type="Gene3D" id="3.30.700.10">
    <property type="entry name" value="Glycoprotein, Type 4 Pilin"/>
    <property type="match status" value="1"/>
</dbReference>
<dbReference type="InterPro" id="IPR045584">
    <property type="entry name" value="Pilin-like"/>
</dbReference>
<protein>
    <submittedName>
        <fullName evidence="2">Uncharacterized protein</fullName>
    </submittedName>
</protein>
<organism evidence="2">
    <name type="scientific">uncultured bacterium</name>
    <name type="common">gcode 4</name>
    <dbReference type="NCBI Taxonomy" id="1234023"/>
    <lineage>
        <taxon>Bacteria</taxon>
        <taxon>environmental samples</taxon>
    </lineage>
</organism>
<dbReference type="SUPFAM" id="SSF54523">
    <property type="entry name" value="Pili subunits"/>
    <property type="match status" value="1"/>
</dbReference>
<dbReference type="InterPro" id="IPR012902">
    <property type="entry name" value="N_methyl_site"/>
</dbReference>
<dbReference type="SUPFAM" id="SSF51126">
    <property type="entry name" value="Pectin lyase-like"/>
    <property type="match status" value="1"/>
</dbReference>
<dbReference type="NCBIfam" id="TIGR02532">
    <property type="entry name" value="IV_pilin_GFxxxE"/>
    <property type="match status" value="1"/>
</dbReference>
<gene>
    <name evidence="2" type="ORF">ACD_3C00167G0002</name>
</gene>
<feature type="transmembrane region" description="Helical" evidence="1">
    <location>
        <begin position="12"/>
        <end position="36"/>
    </location>
</feature>
<proteinExistence type="predicted"/>
<evidence type="ECO:0000313" key="2">
    <source>
        <dbReference type="EMBL" id="EKE27704.1"/>
    </source>
</evidence>
<dbReference type="EMBL" id="AMFJ01000441">
    <property type="protein sequence ID" value="EKE27704.1"/>
    <property type="molecule type" value="Genomic_DNA"/>
</dbReference>